<dbReference type="InterPro" id="IPR025161">
    <property type="entry name" value="IS402-like_dom"/>
</dbReference>
<keyword evidence="3" id="KW-1185">Reference proteome</keyword>
<accession>A0A844YYK0</accession>
<dbReference type="PANTHER" id="PTHR46637">
    <property type="entry name" value="TIS1421-TRANSPOSASE PROTEIN A"/>
    <property type="match status" value="1"/>
</dbReference>
<name>A0A844YYK0_9SPHN</name>
<dbReference type="AlphaFoldDB" id="A0A844YYK0"/>
<dbReference type="Proteomes" id="UP000466966">
    <property type="component" value="Unassembled WGS sequence"/>
</dbReference>
<evidence type="ECO:0000313" key="3">
    <source>
        <dbReference type="Proteomes" id="UP000466966"/>
    </source>
</evidence>
<dbReference type="OrthoDB" id="9798237at2"/>
<reference evidence="2 3" key="1">
    <citation type="submission" date="2019-12" db="EMBL/GenBank/DDBJ databases">
        <title>Genomic-based taxomic classification of the family Erythrobacteraceae.</title>
        <authorList>
            <person name="Xu L."/>
        </authorList>
    </citation>
    <scope>NUCLEOTIDE SEQUENCE [LARGE SCALE GENOMIC DNA]</scope>
    <source>
        <strain evidence="2 3">M0322</strain>
    </source>
</reference>
<proteinExistence type="predicted"/>
<comment type="caution">
    <text evidence="2">The sequence shown here is derived from an EMBL/GenBank/DDBJ whole genome shotgun (WGS) entry which is preliminary data.</text>
</comment>
<gene>
    <name evidence="2" type="ORF">GRI99_10740</name>
</gene>
<dbReference type="PANTHER" id="PTHR46637:SF1">
    <property type="entry name" value="BLL5188 PROTEIN"/>
    <property type="match status" value="1"/>
</dbReference>
<evidence type="ECO:0000313" key="2">
    <source>
        <dbReference type="EMBL" id="MXO72108.1"/>
    </source>
</evidence>
<sequence length="125" mass="14056">MAGSLFWLSDAAWAAIEPYLPKNQPGAWRVDDRRVISGIVHMLKCGGRWADCPSDYGPSTTIYNRWTRWSRRGVWNCILAALTEEGWIAETGQIDSSYVKAHRCSGGAKRRDPITSKRVKVFGLV</sequence>
<organism evidence="2 3">
    <name type="scientific">Alteraurantiacibacter buctensis</name>
    <dbReference type="NCBI Taxonomy" id="1503981"/>
    <lineage>
        <taxon>Bacteria</taxon>
        <taxon>Pseudomonadati</taxon>
        <taxon>Pseudomonadota</taxon>
        <taxon>Alphaproteobacteria</taxon>
        <taxon>Sphingomonadales</taxon>
        <taxon>Erythrobacteraceae</taxon>
        <taxon>Alteraurantiacibacter</taxon>
    </lineage>
</organism>
<dbReference type="EMBL" id="WTYV01000004">
    <property type="protein sequence ID" value="MXO72108.1"/>
    <property type="molecule type" value="Genomic_DNA"/>
</dbReference>
<evidence type="ECO:0000259" key="1">
    <source>
        <dbReference type="Pfam" id="PF13340"/>
    </source>
</evidence>
<feature type="domain" description="Insertion element IS402-like" evidence="1">
    <location>
        <begin position="8"/>
        <end position="78"/>
    </location>
</feature>
<dbReference type="InterPro" id="IPR052909">
    <property type="entry name" value="Transposase_6_like"/>
</dbReference>
<protein>
    <submittedName>
        <fullName evidence="2">Transposase</fullName>
    </submittedName>
</protein>
<dbReference type="Pfam" id="PF13340">
    <property type="entry name" value="DUF4096"/>
    <property type="match status" value="1"/>
</dbReference>